<reference evidence="1" key="2">
    <citation type="submission" date="2022-08" db="UniProtKB">
        <authorList>
            <consortium name="EnsemblMetazoa"/>
        </authorList>
    </citation>
    <scope>IDENTIFICATION</scope>
    <source>
        <strain evidence="1">STECLA/ALBI9_A</strain>
    </source>
</reference>
<proteinExistence type="predicted"/>
<sequence length="104" mass="11537">MKKFPPQGIDKGRYLLLPTELWQTGLRLPVRHRLAAESHGLGHAGEDSSNSVAQVDAGMLNWYRRRLDGRTGGGMEPGRIAQEFTQEFVRVNDDGLVAGCWCEG</sequence>
<evidence type="ECO:0000313" key="2">
    <source>
        <dbReference type="Proteomes" id="UP000069272"/>
    </source>
</evidence>
<dbReference type="AlphaFoldDB" id="A0A182FTB3"/>
<protein>
    <submittedName>
        <fullName evidence="1">Uncharacterized protein</fullName>
    </submittedName>
</protein>
<reference evidence="1 2" key="1">
    <citation type="journal article" date="2017" name="G3 (Bethesda)">
        <title>The Physical Genome Mapping of Anopheles albimanus Corrected Scaffold Misassemblies and Identified Interarm Rearrangements in Genus Anopheles.</title>
        <authorList>
            <person name="Artemov G.N."/>
            <person name="Peery A.N."/>
            <person name="Jiang X."/>
            <person name="Tu Z."/>
            <person name="Stegniy V.N."/>
            <person name="Sharakhova M.V."/>
            <person name="Sharakhov I.V."/>
        </authorList>
    </citation>
    <scope>NUCLEOTIDE SEQUENCE [LARGE SCALE GENOMIC DNA]</scope>
    <source>
        <strain evidence="1 2">ALBI9_A</strain>
    </source>
</reference>
<dbReference type="Proteomes" id="UP000069272">
    <property type="component" value="Chromosome 3R"/>
</dbReference>
<keyword evidence="2" id="KW-1185">Reference proteome</keyword>
<organism evidence="1 2">
    <name type="scientific">Anopheles albimanus</name>
    <name type="common">New world malaria mosquito</name>
    <dbReference type="NCBI Taxonomy" id="7167"/>
    <lineage>
        <taxon>Eukaryota</taxon>
        <taxon>Metazoa</taxon>
        <taxon>Ecdysozoa</taxon>
        <taxon>Arthropoda</taxon>
        <taxon>Hexapoda</taxon>
        <taxon>Insecta</taxon>
        <taxon>Pterygota</taxon>
        <taxon>Neoptera</taxon>
        <taxon>Endopterygota</taxon>
        <taxon>Diptera</taxon>
        <taxon>Nematocera</taxon>
        <taxon>Culicoidea</taxon>
        <taxon>Culicidae</taxon>
        <taxon>Anophelinae</taxon>
        <taxon>Anopheles</taxon>
    </lineage>
</organism>
<evidence type="ECO:0000313" key="1">
    <source>
        <dbReference type="EnsemblMetazoa" id="AALB009793-PA"/>
    </source>
</evidence>
<dbReference type="EnsemblMetazoa" id="AALB009793-RA">
    <property type="protein sequence ID" value="AALB009793-PA"/>
    <property type="gene ID" value="AALB009793"/>
</dbReference>
<dbReference type="VEuPathDB" id="VectorBase:AALB009793"/>
<name>A0A182FTB3_ANOAL</name>
<accession>A0A182FTB3</accession>